<organism evidence="2 3">
    <name type="scientific">Owenia fusiformis</name>
    <name type="common">Polychaete worm</name>
    <dbReference type="NCBI Taxonomy" id="6347"/>
    <lineage>
        <taxon>Eukaryota</taxon>
        <taxon>Metazoa</taxon>
        <taxon>Spiralia</taxon>
        <taxon>Lophotrochozoa</taxon>
        <taxon>Annelida</taxon>
        <taxon>Polychaeta</taxon>
        <taxon>Sedentaria</taxon>
        <taxon>Canalipalpata</taxon>
        <taxon>Sabellida</taxon>
        <taxon>Oweniida</taxon>
        <taxon>Oweniidae</taxon>
        <taxon>Owenia</taxon>
    </lineage>
</organism>
<dbReference type="AlphaFoldDB" id="A0A8S4NNW9"/>
<dbReference type="SUPFAM" id="SSF50729">
    <property type="entry name" value="PH domain-like"/>
    <property type="match status" value="1"/>
</dbReference>
<dbReference type="Proteomes" id="UP000749559">
    <property type="component" value="Unassembled WGS sequence"/>
</dbReference>
<sequence>ITPHSTPDSGVSSYGPKDIPFRNRDGRPALVYHNNFMCENLEMCDVDLATLEKDLYLLVLETTGRTFTFSTKSADIVRKWYKGLNKLFDIEVELNTCIWNL</sequence>
<comment type="caution">
    <text evidence="2">The sequence shown here is derived from an EMBL/GenBank/DDBJ whole genome shotgun (WGS) entry which is preliminary data.</text>
</comment>
<gene>
    <name evidence="2" type="ORF">OFUS_LOCUS8492</name>
</gene>
<feature type="region of interest" description="Disordered" evidence="1">
    <location>
        <begin position="1"/>
        <end position="20"/>
    </location>
</feature>
<evidence type="ECO:0000256" key="1">
    <source>
        <dbReference type="SAM" id="MobiDB-lite"/>
    </source>
</evidence>
<dbReference type="EMBL" id="CAIIXF020000004">
    <property type="protein sequence ID" value="CAH1782000.1"/>
    <property type="molecule type" value="Genomic_DNA"/>
</dbReference>
<proteinExistence type="predicted"/>
<feature type="non-terminal residue" evidence="2">
    <location>
        <position position="1"/>
    </location>
</feature>
<feature type="compositionally biased region" description="Polar residues" evidence="1">
    <location>
        <begin position="1"/>
        <end position="12"/>
    </location>
</feature>
<evidence type="ECO:0008006" key="4">
    <source>
        <dbReference type="Google" id="ProtNLM"/>
    </source>
</evidence>
<reference evidence="2" key="1">
    <citation type="submission" date="2022-03" db="EMBL/GenBank/DDBJ databases">
        <authorList>
            <person name="Martin C."/>
        </authorList>
    </citation>
    <scope>NUCLEOTIDE SEQUENCE</scope>
</reference>
<evidence type="ECO:0000313" key="3">
    <source>
        <dbReference type="Proteomes" id="UP000749559"/>
    </source>
</evidence>
<evidence type="ECO:0000313" key="2">
    <source>
        <dbReference type="EMBL" id="CAH1782000.1"/>
    </source>
</evidence>
<accession>A0A8S4NNW9</accession>
<protein>
    <recommendedName>
        <fullName evidence="4">PH domain-containing protein</fullName>
    </recommendedName>
</protein>
<keyword evidence="3" id="KW-1185">Reference proteome</keyword>
<name>A0A8S4NNW9_OWEFU</name>